<accession>A0A740PMI4</accession>
<dbReference type="Pfam" id="PF12729">
    <property type="entry name" value="4HB_MCP_1"/>
    <property type="match status" value="1"/>
</dbReference>
<gene>
    <name evidence="4" type="ORF">G9C53_005084</name>
</gene>
<dbReference type="AlphaFoldDB" id="A0A740PMI4"/>
<proteinExistence type="predicted"/>
<dbReference type="EMBL" id="DAATVL010000119">
    <property type="protein sequence ID" value="HAF0292672.1"/>
    <property type="molecule type" value="Genomic_DNA"/>
</dbReference>
<feature type="non-terminal residue" evidence="4">
    <location>
        <position position="202"/>
    </location>
</feature>
<dbReference type="InterPro" id="IPR047347">
    <property type="entry name" value="YvaQ-like_sensor"/>
</dbReference>
<keyword evidence="2" id="KW-0472">Membrane</keyword>
<feature type="domain" description="Chemotaxis methyl-accepting receptor HlyB-like 4HB MCP" evidence="3">
    <location>
        <begin position="1"/>
        <end position="170"/>
    </location>
</feature>
<reference evidence="4" key="2">
    <citation type="submission" date="2018-07" db="EMBL/GenBank/DDBJ databases">
        <authorList>
            <consortium name="NCBI Pathogen Detection Project"/>
        </authorList>
    </citation>
    <scope>NUCLEOTIDE SEQUENCE</scope>
    <source>
        <strain evidence="4">N26921</strain>
    </source>
</reference>
<evidence type="ECO:0000259" key="3">
    <source>
        <dbReference type="Pfam" id="PF12729"/>
    </source>
</evidence>
<evidence type="ECO:0000256" key="1">
    <source>
        <dbReference type="SAM" id="Coils"/>
    </source>
</evidence>
<keyword evidence="2" id="KW-1133">Transmembrane helix</keyword>
<dbReference type="InterPro" id="IPR024478">
    <property type="entry name" value="HlyB_4HB_MCP"/>
</dbReference>
<evidence type="ECO:0000256" key="2">
    <source>
        <dbReference type="SAM" id="Phobius"/>
    </source>
</evidence>
<feature type="transmembrane region" description="Helical" evidence="2">
    <location>
        <begin position="183"/>
        <end position="201"/>
    </location>
</feature>
<feature type="coiled-coil region" evidence="1">
    <location>
        <begin position="72"/>
        <end position="99"/>
    </location>
</feature>
<dbReference type="CDD" id="cd19411">
    <property type="entry name" value="MCP2201-like_sensor"/>
    <property type="match status" value="1"/>
</dbReference>
<evidence type="ECO:0000313" key="4">
    <source>
        <dbReference type="EMBL" id="HAF0292672.1"/>
    </source>
</evidence>
<organism evidence="4">
    <name type="scientific">Salmonella enterica subsp. enterica serovar Typhimurium var. 5-</name>
    <dbReference type="NCBI Taxonomy" id="1620419"/>
    <lineage>
        <taxon>Bacteria</taxon>
        <taxon>Pseudomonadati</taxon>
        <taxon>Pseudomonadota</taxon>
        <taxon>Gammaproteobacteria</taxon>
        <taxon>Enterobacterales</taxon>
        <taxon>Enterobacteriaceae</taxon>
        <taxon>Salmonella</taxon>
    </lineage>
</organism>
<comment type="caution">
    <text evidence="4">The sequence shown here is derived from an EMBL/GenBank/DDBJ whole genome shotgun (WGS) entry which is preliminary data.</text>
</comment>
<name>A0A740PMI4_SALTM</name>
<reference evidence="4" key="1">
    <citation type="journal article" date="2018" name="Genome Biol.">
        <title>SKESA: strategic k-mer extension for scrupulous assemblies.</title>
        <authorList>
            <person name="Souvorov A."/>
            <person name="Agarwala R."/>
            <person name="Lipman D.J."/>
        </authorList>
    </citation>
    <scope>NUCLEOTIDE SEQUENCE</scope>
    <source>
        <strain evidence="4">N26921</strain>
    </source>
</reference>
<protein>
    <recommendedName>
        <fullName evidence="3">Chemotaxis methyl-accepting receptor HlyB-like 4HB MCP domain-containing protein</fullName>
    </recommendedName>
</protein>
<sequence>MKIKTKLLLGLSMLPILILFLIGIGWFQLYSLNKISDSSETNYELAFLVEEIHREVKNEAISMRNLLILEDRESIQRELAIIEQESDSVKQNLAVLESKVKSDDQRELVKDLTSTNQKFNAYKDSLIELISDGKTEEAINLINVNGHEIQGEFFEVITVITEHFERNSKSSLSGFLQDFQRQILIGSLLSLIGISIVIAIVF</sequence>
<keyword evidence="1" id="KW-0175">Coiled coil</keyword>
<feature type="transmembrane region" description="Helical" evidence="2">
    <location>
        <begin position="7"/>
        <end position="29"/>
    </location>
</feature>
<keyword evidence="2" id="KW-0812">Transmembrane</keyword>